<accession>A0A6I2RM32</accession>
<dbReference type="AlphaFoldDB" id="A0A6I2RM32"/>
<dbReference type="Proteomes" id="UP000429811">
    <property type="component" value="Unassembled WGS sequence"/>
</dbReference>
<name>A0A6I2RM32_FLAPL</name>
<proteinExistence type="predicted"/>
<comment type="caution">
    <text evidence="2">The sequence shown here is derived from an EMBL/GenBank/DDBJ whole genome shotgun (WGS) entry which is preliminary data.</text>
</comment>
<evidence type="ECO:0000313" key="3">
    <source>
        <dbReference type="Proteomes" id="UP000429811"/>
    </source>
</evidence>
<dbReference type="RefSeq" id="WP_008982018.1">
    <property type="nucleotide sequence ID" value="NZ_WKPO01000026.1"/>
</dbReference>
<dbReference type="InterPro" id="IPR018774">
    <property type="entry name" value="Phage_Mu_GpT"/>
</dbReference>
<protein>
    <submittedName>
        <fullName evidence="2">Head protein</fullName>
    </submittedName>
</protein>
<organism evidence="2 3">
    <name type="scientific">Flavonifractor plautii</name>
    <name type="common">Fusobacterium plautii</name>
    <dbReference type="NCBI Taxonomy" id="292800"/>
    <lineage>
        <taxon>Bacteria</taxon>
        <taxon>Bacillati</taxon>
        <taxon>Bacillota</taxon>
        <taxon>Clostridia</taxon>
        <taxon>Eubacteriales</taxon>
        <taxon>Oscillospiraceae</taxon>
        <taxon>Flavonifractor</taxon>
    </lineage>
</organism>
<feature type="domain" description="Bacteriophage Mu GpT" evidence="1">
    <location>
        <begin position="9"/>
        <end position="151"/>
    </location>
</feature>
<sequence>MIVNQQTLRGIYLGFNTLFNRAFEEEKPLYTEIATVTPSTTDSETYAWLGDIPGMREWIGDREIQNITASDYTIKNKDFELTVGVDRNAIEDDKIGLYNPSVQMLGQSAAMHPDELIFKLLAAGFSEKCYDGQPFFSDAHKVGKKTVSNKTTAKLSMESYIAARAAMMSLTNSKGRALNLIPNVLAVPPALEAAARDILVADYINGTKNTMQGTAKPLVIPQLAGHDSMWFLLCTSRPIKPLIWQQRKKPKFVSKTQETDDNVFMKKTFLYGVDSRGNAGFGFWQMAYAGDGTAEA</sequence>
<reference evidence="2 3" key="1">
    <citation type="journal article" date="2019" name="Nat. Med.">
        <title>A library of human gut bacterial isolates paired with longitudinal multiomics data enables mechanistic microbiome research.</title>
        <authorList>
            <person name="Poyet M."/>
            <person name="Groussin M."/>
            <person name="Gibbons S.M."/>
            <person name="Avila-Pacheco J."/>
            <person name="Jiang X."/>
            <person name="Kearney S.M."/>
            <person name="Perrotta A.R."/>
            <person name="Berdy B."/>
            <person name="Zhao S."/>
            <person name="Lieberman T.D."/>
            <person name="Swanson P.K."/>
            <person name="Smith M."/>
            <person name="Roesemann S."/>
            <person name="Alexander J.E."/>
            <person name="Rich S.A."/>
            <person name="Livny J."/>
            <person name="Vlamakis H."/>
            <person name="Clish C."/>
            <person name="Bullock K."/>
            <person name="Deik A."/>
            <person name="Scott J."/>
            <person name="Pierce K.A."/>
            <person name="Xavier R.J."/>
            <person name="Alm E.J."/>
        </authorList>
    </citation>
    <scope>NUCLEOTIDE SEQUENCE [LARGE SCALE GENOMIC DNA]</scope>
    <source>
        <strain evidence="2 3">BIOML-A5</strain>
    </source>
</reference>
<feature type="domain" description="Bacteriophage Mu GpT" evidence="1">
    <location>
        <begin position="225"/>
        <end position="290"/>
    </location>
</feature>
<dbReference type="EMBL" id="WKPO01000026">
    <property type="protein sequence ID" value="MSB50157.1"/>
    <property type="molecule type" value="Genomic_DNA"/>
</dbReference>
<dbReference type="Pfam" id="PF10124">
    <property type="entry name" value="Mu-like_gpT"/>
    <property type="match status" value="2"/>
</dbReference>
<gene>
    <name evidence="2" type="ORF">GKE90_15855</name>
</gene>
<evidence type="ECO:0000313" key="2">
    <source>
        <dbReference type="EMBL" id="MSB50157.1"/>
    </source>
</evidence>
<evidence type="ECO:0000259" key="1">
    <source>
        <dbReference type="Pfam" id="PF10124"/>
    </source>
</evidence>